<dbReference type="SUPFAM" id="SSF53474">
    <property type="entry name" value="alpha/beta-Hydrolases"/>
    <property type="match status" value="1"/>
</dbReference>
<dbReference type="EMBL" id="CP046904">
    <property type="protein sequence ID" value="QGZ37689.1"/>
    <property type="molecule type" value="Genomic_DNA"/>
</dbReference>
<dbReference type="InterPro" id="IPR029058">
    <property type="entry name" value="AB_hydrolase_fold"/>
</dbReference>
<dbReference type="FunFam" id="3.30.559.10:FF:000012">
    <property type="entry name" value="Non-ribosomal peptide synthetase"/>
    <property type="match status" value="1"/>
</dbReference>
<evidence type="ECO:0000313" key="8">
    <source>
        <dbReference type="Proteomes" id="UP000437862"/>
    </source>
</evidence>
<keyword evidence="3" id="KW-0597">Phosphoprotein</keyword>
<organism evidence="6 7">
    <name type="scientific">Pseudoduganella flava</name>
    <dbReference type="NCBI Taxonomy" id="871742"/>
    <lineage>
        <taxon>Bacteria</taxon>
        <taxon>Pseudomonadati</taxon>
        <taxon>Pseudomonadota</taxon>
        <taxon>Betaproteobacteria</taxon>
        <taxon>Burkholderiales</taxon>
        <taxon>Oxalobacteraceae</taxon>
        <taxon>Telluria group</taxon>
        <taxon>Pseudoduganella</taxon>
    </lineage>
</organism>
<dbReference type="Gene3D" id="3.30.300.30">
    <property type="match status" value="2"/>
</dbReference>
<dbReference type="SUPFAM" id="SSF56801">
    <property type="entry name" value="Acetyl-CoA synthetase-like"/>
    <property type="match status" value="2"/>
</dbReference>
<dbReference type="GO" id="GO:0005829">
    <property type="term" value="C:cytosol"/>
    <property type="evidence" value="ECO:0007669"/>
    <property type="project" value="TreeGrafter"/>
</dbReference>
<dbReference type="GO" id="GO:0003824">
    <property type="term" value="F:catalytic activity"/>
    <property type="evidence" value="ECO:0007669"/>
    <property type="project" value="InterPro"/>
</dbReference>
<dbReference type="InterPro" id="IPR044894">
    <property type="entry name" value="TubC_N_sf"/>
</dbReference>
<dbReference type="Pfam" id="PF00550">
    <property type="entry name" value="PP-binding"/>
    <property type="match status" value="2"/>
</dbReference>
<dbReference type="InterPro" id="IPR010071">
    <property type="entry name" value="AA_adenyl_dom"/>
</dbReference>
<dbReference type="PROSITE" id="PS00455">
    <property type="entry name" value="AMP_BINDING"/>
    <property type="match status" value="1"/>
</dbReference>
<dbReference type="InterPro" id="IPR023213">
    <property type="entry name" value="CAT-like_dom_sf"/>
</dbReference>
<dbReference type="FunFam" id="1.10.1200.10:FF:000016">
    <property type="entry name" value="Non-ribosomal peptide synthase"/>
    <property type="match status" value="1"/>
</dbReference>
<dbReference type="InterPro" id="IPR042099">
    <property type="entry name" value="ANL_N_sf"/>
</dbReference>
<evidence type="ECO:0000259" key="4">
    <source>
        <dbReference type="PROSITE" id="PS50075"/>
    </source>
</evidence>
<dbReference type="Gene3D" id="3.40.50.1820">
    <property type="entry name" value="alpha/beta hydrolase"/>
    <property type="match status" value="1"/>
</dbReference>
<dbReference type="PANTHER" id="PTHR45527">
    <property type="entry name" value="NONRIBOSOMAL PEPTIDE SYNTHETASE"/>
    <property type="match status" value="1"/>
</dbReference>
<accession>A0A562PPU9</accession>
<dbReference type="Gene3D" id="3.40.50.12780">
    <property type="entry name" value="N-terminal domain of ligase-like"/>
    <property type="match status" value="1"/>
</dbReference>
<protein>
    <submittedName>
        <fullName evidence="5">Amino acid adenylation domain-containing protein</fullName>
    </submittedName>
    <submittedName>
        <fullName evidence="6">Pristinamycin I synthase-3/4</fullName>
    </submittedName>
</protein>
<sequence length="2449" mass="260502">MGVQALVRELNEQGVYPFLHEGRLKTRSRAGGSVAPALADKIRAHKDALIAFLGGDAGTAAPPIVPAAGAGTPAPLSYAQRRLWFIEQLQGGGGQYNMPTALELTGRVDLDAIEWALDAIVQRHAVLRTTYAAGDGEPYQQVRTATLRLGRTDLRGVPEPGREEALQCACAAEAAQPFDLAADLMLRAHVFTVAEDRHVLVVTLHHIACDGWSKGVLTREFAALYGARMAGTPAALAPLPVQYADYARWQATPAVTQRMTGQLAYWEERLAGAPPLHGLRLDRPRPPQQQIAAGAHLQQLDGALLARLKRVGLDHDATLFMVLHAAFAVLLARHGQERSVVIGSPVAGRQRHELEPLIGFFVNMLVLRTDVEPGQSFTALLARTRADALAAYANQDVPFEMLVERLQPERNLSHAPLFQILFALQNNDYGGLELPGAGVRAFGTGQDTGRFDLELLAGERDGGLTLNWVYASALFDAATIAALADSFAVLLAALCADPACPVGDLALLTADDRARLARWQAGATVAERAVPIHQLFERHAARSGGAVALVHGDTRLTFAQLNAQANRLAAALIGRGVGRDQLVGISLPRGPAMVAAVLAVLKAGAAYVAFDPDYPPARLERMLDDSAVPLVLTDAGAAWRTPHERGLALDVGALPAGLPDTDPGLPIDPEQLAYAIYTSGSTGKPKGIVLPHRVLANLLHDQYRRHPVLAQPLPALQYATLNFDMSIYEIMTALCNGGTLVLPPDDARTSLARLGELLRAERVGRAYLPTALLPEFCRHAVQQGLALPDLRMIQVAGEALTINADVRAFFRATPHCTLLNLYGPSETHVVTDVALAGDPDLWPVVPPIGWPVDHCTLRLLDERGNAVPRGVAGELFIGGACLARGYLNEPDMTAAKFVVLDGQRLYRSGDLVRHRPDGALEYLGRIGRQIKLHGFRIELDEIEHCLLADRRVADAVVLATGEGAERTLVAYLVLCDGAAAAALDDIGAGLAAAVPEYMVPPVFEVLERFPLNANGKVDVARLPAPRRAASAPYEAPAAGLERQVARLWAELLKKRVDEIGAHARFFELGGHSLLAMRLINRIEQECGIRAGVRTVFARPTLRALCTELAALPRAAARAMAGGAGPGPHPLSHAQQRLWYIDQLEGGSAQYHLPVALCLRGTLDVAALRVAFDTIVARHDVLRTVYANDDGQPVQRVLPVRAMPFAVVDATWASGPDDPALVERLRTAAAAPFDLARDGVLRAQLFALAPDTHVLLVTLHHIAGDGWSLGVLTRELAALYAGTPLPALPLQYADFATWQRDPEQRAQLDRQLAYWRDQLAGLPPVHGLPLDRPRPTRADYAGALHTQRLDAALTARIRALADAGGATLFMALQAAFAVVLMRWSHAAEFALGTPVAGRGHAGLDQSIGLFVNTLVLRHALADNATFRQQVDATRQLALDAFAHQDVPFELLVETLKPARSLAHAPLFQVSFALQNNEAVALELPGVDVAGVPLGAAQAKFDLSLSVRESGDELVLHWTYATSLFDGATVARLADSLQVFLGAALDAPDRPLLALPLAPAADLAALRAWNDTRDTSIALRCVHETIAETARRVPDAPAVRDAAGDVSYQALDAAADAIARRLAAHGVGPGDRVALCIEPSAELLAALLGVLRRGAAYLPLELRNGPARMDAILADAGAAAVLLGAGLADALPDVAACPHIAVDGCLGSGWDAGWDDSAAVPQPDVGLAASAYVVYTSGTTGVPKGVDVHHGGLADYCAYAGRRYYGPHLAGSLVVTSHGFDITVPALLLPLLHGGCVTLLPRGDVLPRAAAVLAAPDCPDYLLRMTPMHVQGLLALLGDGAPSPARHAFVIGGERFPAALARQLRQRFPASAIYNHYGPSETVVGCCMQLIGEQELDGATELPIGTPLPNTCLYVLNEAMRPTPRGAPGELYIGGAGVSNGYLNRPDLTARQFVANPFGPDWAPRLYRSGDLVRMDRAGRLVHLGRIDEQIKLRGFRIEPAEIEAHIARVAGVRKAVVVAAGESERRHLAAYLETDHATGADAEALVGRVRAALHGALPDYLVPAAYLCVERLPLSANGKLDRRALPPIVAPAAPPAAPPATPTEHALRDVWADLLGIDAETIDTTAGFFSLGGHSLLAVMLVEAVRRRFGVRLPLGSLYTAPDVRAQAALIDAGGGGEQPAVTLQAGSGAPLFLIHPVGGDLLCYRALVRELAYDGPVYGIEHAGFSGTGAIAVHTVDQLADAYCARLRQVQPDGPYRLAGWSLGGVIALAVAHRLEREGATVAYLGLVDSVLEHAPEPWGALQARVADVMDLEEWRALFDADPGLAAGFDRAYGLDVLAAGGPVRERLRSITLAGLVAGRLCRSVQPVRALHYYGAAATARHTGADAATRLLALGRDVADACWFDTDHFSLVQAPWVAQLAGAMRTHLSHLAPLQQQRGIPALAGAARP</sequence>
<reference evidence="6" key="2">
    <citation type="submission" date="2019-07" db="EMBL/GenBank/DDBJ databases">
        <authorList>
            <person name="Whitman W."/>
            <person name="Huntemann M."/>
            <person name="Clum A."/>
            <person name="Pillay M."/>
            <person name="Palaniappan K."/>
            <person name="Varghese N."/>
            <person name="Mikhailova N."/>
            <person name="Stamatis D."/>
            <person name="Reddy T."/>
            <person name="Daum C."/>
            <person name="Shapiro N."/>
            <person name="Ivanova N."/>
            <person name="Kyrpides N."/>
            <person name="Woyke T."/>
        </authorList>
    </citation>
    <scope>NUCLEOTIDE SEQUENCE</scope>
    <source>
        <strain evidence="6">CGMCC 1.10685</strain>
    </source>
</reference>
<dbReference type="GO" id="GO:0043041">
    <property type="term" value="P:amino acid activation for nonribosomal peptide biosynthetic process"/>
    <property type="evidence" value="ECO:0007669"/>
    <property type="project" value="TreeGrafter"/>
</dbReference>
<dbReference type="CDD" id="cd05930">
    <property type="entry name" value="A_NRPS"/>
    <property type="match status" value="2"/>
</dbReference>
<keyword evidence="8" id="KW-1185">Reference proteome</keyword>
<dbReference type="InterPro" id="IPR006162">
    <property type="entry name" value="Ppantetheine_attach_site"/>
</dbReference>
<dbReference type="SMART" id="SM00823">
    <property type="entry name" value="PKS_PP"/>
    <property type="match status" value="2"/>
</dbReference>
<dbReference type="InterPro" id="IPR000873">
    <property type="entry name" value="AMP-dep_synth/lig_dom"/>
</dbReference>
<dbReference type="InterPro" id="IPR045851">
    <property type="entry name" value="AMP-bd_C_sf"/>
</dbReference>
<dbReference type="InterPro" id="IPR020845">
    <property type="entry name" value="AMP-binding_CS"/>
</dbReference>
<dbReference type="Pfam" id="PF00975">
    <property type="entry name" value="Thioesterase"/>
    <property type="match status" value="1"/>
</dbReference>
<dbReference type="InterPro" id="IPR009081">
    <property type="entry name" value="PP-bd_ACP"/>
</dbReference>
<dbReference type="InterPro" id="IPR036736">
    <property type="entry name" value="ACP-like_sf"/>
</dbReference>
<dbReference type="Gene3D" id="3.30.559.10">
    <property type="entry name" value="Chloramphenicol acetyltransferase-like domain"/>
    <property type="match status" value="2"/>
</dbReference>
<dbReference type="Gene3D" id="3.40.50.980">
    <property type="match status" value="2"/>
</dbReference>
<proteinExistence type="predicted"/>
<dbReference type="InterPro" id="IPR001031">
    <property type="entry name" value="Thioesterase"/>
</dbReference>
<reference evidence="6 7" key="1">
    <citation type="journal article" date="2015" name="Stand. Genomic Sci.">
        <title>Genomic Encyclopedia of Bacterial and Archaeal Type Strains, Phase III: the genomes of soil and plant-associated and newly described type strains.</title>
        <authorList>
            <person name="Whitman W.B."/>
            <person name="Woyke T."/>
            <person name="Klenk H.P."/>
            <person name="Zhou Y."/>
            <person name="Lilburn T.G."/>
            <person name="Beck B.J."/>
            <person name="De Vos P."/>
            <person name="Vandamme P."/>
            <person name="Eisen J.A."/>
            <person name="Garrity G."/>
            <person name="Hugenholtz P."/>
            <person name="Kyrpides N.C."/>
        </authorList>
    </citation>
    <scope>NUCLEOTIDE SEQUENCE [LARGE SCALE GENOMIC DNA]</scope>
    <source>
        <strain evidence="6 7">CGMCC 1.10685</strain>
    </source>
</reference>
<dbReference type="NCBIfam" id="NF003417">
    <property type="entry name" value="PRK04813.1"/>
    <property type="match status" value="2"/>
</dbReference>
<comment type="cofactor">
    <cofactor evidence="1">
        <name>pantetheine 4'-phosphate</name>
        <dbReference type="ChEBI" id="CHEBI:47942"/>
    </cofactor>
</comment>
<dbReference type="NCBIfam" id="TIGR01733">
    <property type="entry name" value="AA-adenyl-dom"/>
    <property type="match status" value="2"/>
</dbReference>
<dbReference type="CDD" id="cd19531">
    <property type="entry name" value="LCL_NRPS-like"/>
    <property type="match status" value="2"/>
</dbReference>
<evidence type="ECO:0000256" key="3">
    <source>
        <dbReference type="ARBA" id="ARBA00022553"/>
    </source>
</evidence>
<feature type="domain" description="Carrier" evidence="4">
    <location>
        <begin position="1035"/>
        <end position="1112"/>
    </location>
</feature>
<keyword evidence="2" id="KW-0596">Phosphopantetheine</keyword>
<dbReference type="InterPro" id="IPR020806">
    <property type="entry name" value="PKS_PP-bd"/>
</dbReference>
<dbReference type="PROSITE" id="PS50075">
    <property type="entry name" value="CARRIER"/>
    <property type="match status" value="2"/>
</dbReference>
<dbReference type="SUPFAM" id="SSF47336">
    <property type="entry name" value="ACP-like"/>
    <property type="match status" value="2"/>
</dbReference>
<dbReference type="FunFam" id="3.30.300.30:FF:000015">
    <property type="entry name" value="Nonribosomal peptide synthase SidD"/>
    <property type="match status" value="1"/>
</dbReference>
<dbReference type="GO" id="GO:0072330">
    <property type="term" value="P:monocarboxylic acid biosynthetic process"/>
    <property type="evidence" value="ECO:0007669"/>
    <property type="project" value="UniProtKB-ARBA"/>
</dbReference>
<dbReference type="SUPFAM" id="SSF52777">
    <property type="entry name" value="CoA-dependent acyltransferases"/>
    <property type="match status" value="4"/>
</dbReference>
<evidence type="ECO:0000256" key="2">
    <source>
        <dbReference type="ARBA" id="ARBA00022450"/>
    </source>
</evidence>
<dbReference type="Gene3D" id="2.30.38.10">
    <property type="entry name" value="Luciferase, Domain 3"/>
    <property type="match status" value="1"/>
</dbReference>
<evidence type="ECO:0000313" key="5">
    <source>
        <dbReference type="EMBL" id="QGZ37689.1"/>
    </source>
</evidence>
<evidence type="ECO:0000313" key="6">
    <source>
        <dbReference type="EMBL" id="TWI46487.1"/>
    </source>
</evidence>
<dbReference type="Gene3D" id="3.30.559.30">
    <property type="entry name" value="Nonribosomal peptide synthetase, condensation domain"/>
    <property type="match status" value="2"/>
</dbReference>
<gene>
    <name evidence="5" type="ORF">GO485_00525</name>
    <name evidence="6" type="ORF">IP92_02846</name>
</gene>
<name>A0A562PPU9_9BURK</name>
<dbReference type="PANTHER" id="PTHR45527:SF1">
    <property type="entry name" value="FATTY ACID SYNTHASE"/>
    <property type="match status" value="1"/>
</dbReference>
<dbReference type="Gene3D" id="1.10.1200.10">
    <property type="entry name" value="ACP-like"/>
    <property type="match status" value="1"/>
</dbReference>
<dbReference type="Pfam" id="PF00501">
    <property type="entry name" value="AMP-binding"/>
    <property type="match status" value="2"/>
</dbReference>
<dbReference type="Pfam" id="PF00668">
    <property type="entry name" value="Condensation"/>
    <property type="match status" value="2"/>
</dbReference>
<reference evidence="5 8" key="3">
    <citation type="submission" date="2019-12" db="EMBL/GenBank/DDBJ databases">
        <title>Draft Genome Sequences of Six Type Strains of the Genus Massilia.</title>
        <authorList>
            <person name="Miess H."/>
            <person name="Frediansyah A."/>
            <person name="Goeker M."/>
            <person name="Gross H."/>
        </authorList>
    </citation>
    <scope>NUCLEOTIDE SEQUENCE [LARGE SCALE GENOMIC DNA]</scope>
    <source>
        <strain evidence="5 8">DSM 26639</strain>
    </source>
</reference>
<dbReference type="PROSITE" id="PS00012">
    <property type="entry name" value="PHOSPHOPANTETHEINE"/>
    <property type="match status" value="2"/>
</dbReference>
<dbReference type="Proteomes" id="UP000437862">
    <property type="component" value="Chromosome"/>
</dbReference>
<dbReference type="Gene3D" id="1.10.10.1830">
    <property type="entry name" value="Non-ribosomal peptide synthase, adenylation domain"/>
    <property type="match status" value="1"/>
</dbReference>
<dbReference type="GO" id="GO:0044550">
    <property type="term" value="P:secondary metabolite biosynthetic process"/>
    <property type="evidence" value="ECO:0007669"/>
    <property type="project" value="TreeGrafter"/>
</dbReference>
<dbReference type="GO" id="GO:0031177">
    <property type="term" value="F:phosphopantetheine binding"/>
    <property type="evidence" value="ECO:0007669"/>
    <property type="project" value="InterPro"/>
</dbReference>
<dbReference type="InterPro" id="IPR001242">
    <property type="entry name" value="Condensation_dom"/>
</dbReference>
<dbReference type="FunFam" id="3.40.50.980:FF:000001">
    <property type="entry name" value="Non-ribosomal peptide synthetase"/>
    <property type="match status" value="1"/>
</dbReference>
<evidence type="ECO:0000313" key="7">
    <source>
        <dbReference type="Proteomes" id="UP000315112"/>
    </source>
</evidence>
<evidence type="ECO:0000256" key="1">
    <source>
        <dbReference type="ARBA" id="ARBA00001957"/>
    </source>
</evidence>
<dbReference type="EMBL" id="VLKW01000005">
    <property type="protein sequence ID" value="TWI46487.1"/>
    <property type="molecule type" value="Genomic_DNA"/>
</dbReference>
<dbReference type="Proteomes" id="UP000315112">
    <property type="component" value="Unassembled WGS sequence"/>
</dbReference>
<feature type="domain" description="Carrier" evidence="4">
    <location>
        <begin position="2097"/>
        <end position="2174"/>
    </location>
</feature>